<feature type="region of interest" description="Disordered" evidence="1">
    <location>
        <begin position="106"/>
        <end position="125"/>
    </location>
</feature>
<keyword evidence="3" id="KW-1185">Reference proteome</keyword>
<dbReference type="EMBL" id="FN648355">
    <property type="protein sequence ID" value="CBJ30434.1"/>
    <property type="molecule type" value="Genomic_DNA"/>
</dbReference>
<dbReference type="AlphaFoldDB" id="D7FPH6"/>
<sequence>MFPRREGGIWIDVDGTPMGEILPAPRTGVASSLLRLDSVGGDPPHHHPCHLRSNKGLYAGKKPTAEAGGVGGFLEGVSAAAAAAASSKTWASDALWALVSCVGGEEEGRQEEMMSSPSILPYPGYMRPEEEEELSVWGGRTSTE</sequence>
<accession>D7FPH6</accession>
<gene>
    <name evidence="2" type="ORF">Esi_0189_0078</name>
</gene>
<dbReference type="OrthoDB" id="10624981at2759"/>
<evidence type="ECO:0000313" key="2">
    <source>
        <dbReference type="EMBL" id="CBJ30434.1"/>
    </source>
</evidence>
<dbReference type="EMBL" id="FN649742">
    <property type="protein sequence ID" value="CBJ30434.1"/>
    <property type="molecule type" value="Genomic_DNA"/>
</dbReference>
<dbReference type="Proteomes" id="UP000002630">
    <property type="component" value="Linkage Group LG17"/>
</dbReference>
<proteinExistence type="predicted"/>
<reference evidence="2 3" key="1">
    <citation type="journal article" date="2010" name="Nature">
        <title>The Ectocarpus genome and the independent evolution of multicellularity in brown algae.</title>
        <authorList>
            <person name="Cock J.M."/>
            <person name="Sterck L."/>
            <person name="Rouze P."/>
            <person name="Scornet D."/>
            <person name="Allen A.E."/>
            <person name="Amoutzias G."/>
            <person name="Anthouard V."/>
            <person name="Artiguenave F."/>
            <person name="Aury J.M."/>
            <person name="Badger J.H."/>
            <person name="Beszteri B."/>
            <person name="Billiau K."/>
            <person name="Bonnet E."/>
            <person name="Bothwell J.H."/>
            <person name="Bowler C."/>
            <person name="Boyen C."/>
            <person name="Brownlee C."/>
            <person name="Carrano C.J."/>
            <person name="Charrier B."/>
            <person name="Cho G.Y."/>
            <person name="Coelho S.M."/>
            <person name="Collen J."/>
            <person name="Corre E."/>
            <person name="Da Silva C."/>
            <person name="Delage L."/>
            <person name="Delaroque N."/>
            <person name="Dittami S.M."/>
            <person name="Doulbeau S."/>
            <person name="Elias M."/>
            <person name="Farnham G."/>
            <person name="Gachon C.M."/>
            <person name="Gschloessl B."/>
            <person name="Heesch S."/>
            <person name="Jabbari K."/>
            <person name="Jubin C."/>
            <person name="Kawai H."/>
            <person name="Kimura K."/>
            <person name="Kloareg B."/>
            <person name="Kupper F.C."/>
            <person name="Lang D."/>
            <person name="Le Bail A."/>
            <person name="Leblanc C."/>
            <person name="Lerouge P."/>
            <person name="Lohr M."/>
            <person name="Lopez P.J."/>
            <person name="Martens C."/>
            <person name="Maumus F."/>
            <person name="Michel G."/>
            <person name="Miranda-Saavedra D."/>
            <person name="Morales J."/>
            <person name="Moreau H."/>
            <person name="Motomura T."/>
            <person name="Nagasato C."/>
            <person name="Napoli C.A."/>
            <person name="Nelson D.R."/>
            <person name="Nyvall-Collen P."/>
            <person name="Peters A.F."/>
            <person name="Pommier C."/>
            <person name="Potin P."/>
            <person name="Poulain J."/>
            <person name="Quesneville H."/>
            <person name="Read B."/>
            <person name="Rensing S.A."/>
            <person name="Ritter A."/>
            <person name="Rousvoal S."/>
            <person name="Samanta M."/>
            <person name="Samson G."/>
            <person name="Schroeder D.C."/>
            <person name="Segurens B."/>
            <person name="Strittmatter M."/>
            <person name="Tonon T."/>
            <person name="Tregear J.W."/>
            <person name="Valentin K."/>
            <person name="von Dassow P."/>
            <person name="Yamagishi T."/>
            <person name="Van de Peer Y."/>
            <person name="Wincker P."/>
        </authorList>
    </citation>
    <scope>NUCLEOTIDE SEQUENCE [LARGE SCALE GENOMIC DNA]</scope>
    <source>
        <strain evidence="3">Ec32 / CCAP1310/4</strain>
    </source>
</reference>
<name>D7FPH6_ECTSI</name>
<dbReference type="InParanoid" id="D7FPH6"/>
<protein>
    <submittedName>
        <fullName evidence="2">Uncharacterized protein</fullName>
    </submittedName>
</protein>
<organism evidence="2 3">
    <name type="scientific">Ectocarpus siliculosus</name>
    <name type="common">Brown alga</name>
    <name type="synonym">Conferva siliculosa</name>
    <dbReference type="NCBI Taxonomy" id="2880"/>
    <lineage>
        <taxon>Eukaryota</taxon>
        <taxon>Sar</taxon>
        <taxon>Stramenopiles</taxon>
        <taxon>Ochrophyta</taxon>
        <taxon>PX clade</taxon>
        <taxon>Phaeophyceae</taxon>
        <taxon>Ectocarpales</taxon>
        <taxon>Ectocarpaceae</taxon>
        <taxon>Ectocarpus</taxon>
    </lineage>
</organism>
<evidence type="ECO:0000313" key="3">
    <source>
        <dbReference type="Proteomes" id="UP000002630"/>
    </source>
</evidence>
<evidence type="ECO:0000256" key="1">
    <source>
        <dbReference type="SAM" id="MobiDB-lite"/>
    </source>
</evidence>